<proteinExistence type="predicted"/>
<dbReference type="Proteomes" id="UP000035680">
    <property type="component" value="Unassembled WGS sequence"/>
</dbReference>
<reference evidence="3" key="2">
    <citation type="submission" date="2015-08" db="UniProtKB">
        <authorList>
            <consortium name="WormBaseParasite"/>
        </authorList>
    </citation>
    <scope>IDENTIFICATION</scope>
</reference>
<evidence type="ECO:0000313" key="2">
    <source>
        <dbReference type="Proteomes" id="UP000035680"/>
    </source>
</evidence>
<dbReference type="AlphaFoldDB" id="A0A0K0FS70"/>
<name>A0A0K0FS70_STRVS</name>
<organism evidence="2 3">
    <name type="scientific">Strongyloides venezuelensis</name>
    <name type="common">Threadworm</name>
    <dbReference type="NCBI Taxonomy" id="75913"/>
    <lineage>
        <taxon>Eukaryota</taxon>
        <taxon>Metazoa</taxon>
        <taxon>Ecdysozoa</taxon>
        <taxon>Nematoda</taxon>
        <taxon>Chromadorea</taxon>
        <taxon>Rhabditida</taxon>
        <taxon>Tylenchina</taxon>
        <taxon>Panagrolaimomorpha</taxon>
        <taxon>Strongyloidoidea</taxon>
        <taxon>Strongyloididae</taxon>
        <taxon>Strongyloides</taxon>
    </lineage>
</organism>
<feature type="signal peptide" evidence="1">
    <location>
        <begin position="1"/>
        <end position="20"/>
    </location>
</feature>
<reference evidence="2" key="1">
    <citation type="submission" date="2014-07" db="EMBL/GenBank/DDBJ databases">
        <authorList>
            <person name="Martin A.A"/>
            <person name="De Silva N."/>
        </authorList>
    </citation>
    <scope>NUCLEOTIDE SEQUENCE</scope>
</reference>
<evidence type="ECO:0000256" key="1">
    <source>
        <dbReference type="SAM" id="SignalP"/>
    </source>
</evidence>
<accession>A0A0K0FS70</accession>
<sequence length="150" mass="17553">MLLKLFTAVVIISISKVFLCLKYYNNRSSNIFNVTVVGTPWWNDETVKPINVTLRNKNGHTVYNTITNITNNTQFLFSKSTSNNLDLDDFFVRLDYNCSNTPFDFPNYIPNDCMNWNDIFNNKNETLLKSDHLYCDFKGIYLSCEEDEKK</sequence>
<dbReference type="WBParaSite" id="SVE_1318000.1">
    <property type="protein sequence ID" value="SVE_1318000.1"/>
    <property type="gene ID" value="SVE_1318000"/>
</dbReference>
<keyword evidence="2" id="KW-1185">Reference proteome</keyword>
<feature type="chain" id="PRO_5005330259" evidence="1">
    <location>
        <begin position="21"/>
        <end position="150"/>
    </location>
</feature>
<protein>
    <submittedName>
        <fullName evidence="3">CBM49 domain-containing protein</fullName>
    </submittedName>
</protein>
<keyword evidence="1" id="KW-0732">Signal</keyword>
<evidence type="ECO:0000313" key="3">
    <source>
        <dbReference type="WBParaSite" id="SVE_1318000.1"/>
    </source>
</evidence>